<dbReference type="PROSITE" id="PS00687">
    <property type="entry name" value="ALDEHYDE_DEHYDR_GLU"/>
    <property type="match status" value="1"/>
</dbReference>
<dbReference type="Gene3D" id="3.40.309.10">
    <property type="entry name" value="Aldehyde Dehydrogenase, Chain A, domain 2"/>
    <property type="match status" value="1"/>
</dbReference>
<protein>
    <submittedName>
        <fullName evidence="5">Aldehyde dehydrogenase family protein</fullName>
    </submittedName>
</protein>
<organism evidence="5 6">
    <name type="scientific">Nanchangia anserum</name>
    <dbReference type="NCBI Taxonomy" id="2692125"/>
    <lineage>
        <taxon>Bacteria</taxon>
        <taxon>Bacillati</taxon>
        <taxon>Actinomycetota</taxon>
        <taxon>Actinomycetes</taxon>
        <taxon>Actinomycetales</taxon>
        <taxon>Actinomycetaceae</taxon>
        <taxon>Nanchangia</taxon>
    </lineage>
</organism>
<feature type="active site" evidence="2">
    <location>
        <position position="272"/>
    </location>
</feature>
<dbReference type="InterPro" id="IPR016162">
    <property type="entry name" value="Ald_DH_N"/>
</dbReference>
<accession>A0A8I0G8A7</accession>
<dbReference type="Pfam" id="PF00171">
    <property type="entry name" value="Aldedh"/>
    <property type="match status" value="1"/>
</dbReference>
<feature type="domain" description="Aldehyde dehydrogenase" evidence="4">
    <location>
        <begin position="43"/>
        <end position="498"/>
    </location>
</feature>
<dbReference type="InterPro" id="IPR015590">
    <property type="entry name" value="Aldehyde_DH_dom"/>
</dbReference>
<comment type="caution">
    <text evidence="5">The sequence shown here is derived from an EMBL/GenBank/DDBJ whole genome shotgun (WGS) entry which is preliminary data.</text>
</comment>
<dbReference type="InterPro" id="IPR016163">
    <property type="entry name" value="Ald_DH_C"/>
</dbReference>
<dbReference type="GO" id="GO:0016620">
    <property type="term" value="F:oxidoreductase activity, acting on the aldehyde or oxo group of donors, NAD or NADP as acceptor"/>
    <property type="evidence" value="ECO:0007669"/>
    <property type="project" value="InterPro"/>
</dbReference>
<dbReference type="InterPro" id="IPR016161">
    <property type="entry name" value="Ald_DH/histidinol_DH"/>
</dbReference>
<sequence>MGDFQASSDSPLAARARDVLTSLFLTPRRLDSLVAHSRTSSDAGLSVTSPLTQTTLATLPRSTPRDVSEACARARAAQQRWERVPVRERCRFLPRLVDALDRHHDALVDLVCLENGKARSHAQDEVIDASLNASFLAAHGPAALAPTRRRGAIPGVTKVVTERHPEGVVGIIAPWNYPFTLALSDALAALVAGNAVVLKPATLTPLSALAARRLLLGSGLDPDLFQVVTGSGTETGSALIESVDHVMFTGSTAAGASVGAQAGARLCAFSAELGGKNPLIVLPGAPLAASVRGIVAACFASSGQLCVSIERIYIHAAEWERVVPRLVRAVGELRVQADLDWEADMGPLVSVDHMREVHAHVADAVAEGARVLVGGHPLPDVAPSAYAPTLLTDVPPTARLYREETFGPVVALTRVESVDEAVAAANDTAYGLNAAVWGPAREAERVAARLRAGSVNINDGYTATWASTAAPLGGWGRSGIGCRHGREGLLAFTRTRTIARSRVWPLTAPVGFSHRRWARLMRVFAALKRKGPLA</sequence>
<evidence type="ECO:0000256" key="3">
    <source>
        <dbReference type="RuleBase" id="RU003345"/>
    </source>
</evidence>
<dbReference type="NCBIfam" id="NF006916">
    <property type="entry name" value="PRK09407.1"/>
    <property type="match status" value="1"/>
</dbReference>
<evidence type="ECO:0000313" key="5">
    <source>
        <dbReference type="EMBL" id="MBD3689702.1"/>
    </source>
</evidence>
<dbReference type="Proteomes" id="UP000627538">
    <property type="component" value="Unassembled WGS sequence"/>
</dbReference>
<dbReference type="Gene3D" id="3.40.605.10">
    <property type="entry name" value="Aldehyde Dehydrogenase, Chain A, domain 1"/>
    <property type="match status" value="1"/>
</dbReference>
<evidence type="ECO:0000256" key="1">
    <source>
        <dbReference type="ARBA" id="ARBA00023002"/>
    </source>
</evidence>
<dbReference type="InterPro" id="IPR029510">
    <property type="entry name" value="Ald_DH_CS_GLU"/>
</dbReference>
<dbReference type="SUPFAM" id="SSF53720">
    <property type="entry name" value="ALDH-like"/>
    <property type="match status" value="1"/>
</dbReference>
<proteinExistence type="inferred from homology"/>
<name>A0A8I0G8A7_9ACTO</name>
<keyword evidence="6" id="KW-1185">Reference proteome</keyword>
<gene>
    <name evidence="5" type="ORF">H8R10_05615</name>
</gene>
<evidence type="ECO:0000256" key="2">
    <source>
        <dbReference type="PROSITE-ProRule" id="PRU10007"/>
    </source>
</evidence>
<keyword evidence="1 3" id="KW-0560">Oxidoreductase</keyword>
<dbReference type="EMBL" id="JACRUO010000001">
    <property type="protein sequence ID" value="MBD3689702.1"/>
    <property type="molecule type" value="Genomic_DNA"/>
</dbReference>
<evidence type="ECO:0000313" key="6">
    <source>
        <dbReference type="Proteomes" id="UP000627538"/>
    </source>
</evidence>
<reference evidence="5 6" key="1">
    <citation type="submission" date="2020-08" db="EMBL/GenBank/DDBJ databases">
        <title>Winkia gen. nov., sp. nov., isolated from faeces of the Anser albifrons in China.</title>
        <authorList>
            <person name="Liu Q."/>
        </authorList>
    </citation>
    <scope>NUCLEOTIDE SEQUENCE [LARGE SCALE GENOMIC DNA]</scope>
    <source>
        <strain evidence="5 6">C62</strain>
    </source>
</reference>
<dbReference type="AlphaFoldDB" id="A0A8I0G8A7"/>
<dbReference type="RefSeq" id="WP_191071729.1">
    <property type="nucleotide sequence ID" value="NZ_CP060506.1"/>
</dbReference>
<comment type="similarity">
    <text evidence="3">Belongs to the aldehyde dehydrogenase family.</text>
</comment>
<evidence type="ECO:0000259" key="4">
    <source>
        <dbReference type="Pfam" id="PF00171"/>
    </source>
</evidence>
<dbReference type="PANTHER" id="PTHR11699">
    <property type="entry name" value="ALDEHYDE DEHYDROGENASE-RELATED"/>
    <property type="match status" value="1"/>
</dbReference>